<organism evidence="2 3">
    <name type="scientific">Polluticaenibacter yanchengensis</name>
    <dbReference type="NCBI Taxonomy" id="3014562"/>
    <lineage>
        <taxon>Bacteria</taxon>
        <taxon>Pseudomonadati</taxon>
        <taxon>Bacteroidota</taxon>
        <taxon>Chitinophagia</taxon>
        <taxon>Chitinophagales</taxon>
        <taxon>Chitinophagaceae</taxon>
        <taxon>Polluticaenibacter</taxon>
    </lineage>
</organism>
<accession>A0ABT4UIP9</accession>
<proteinExistence type="predicted"/>
<sequence length="189" mass="21814">MKSILTLIFTLFSFVSFSQQQYSVMTFEADIHFRIPNDTIGTAQFGRTVTAKAMKPDWDLKSIIVVWRIDYFDLVDSTKDIKSLLPSYEVSQIADKNIFIDYQTGENYALSVDEFLTKYGIYDSTENVYKKDSVGNWLYFDKTGVANGRIMDGWSAYMLFSTQPLPFRNLIKSAGMKMYADGRLNRKKQ</sequence>
<comment type="caution">
    <text evidence="2">The sequence shown here is derived from an EMBL/GenBank/DDBJ whole genome shotgun (WGS) entry which is preliminary data.</text>
</comment>
<gene>
    <name evidence="2" type="ORF">O3P16_07800</name>
</gene>
<dbReference type="RefSeq" id="WP_407031032.1">
    <property type="nucleotide sequence ID" value="NZ_JAQGEF010000007.1"/>
</dbReference>
<evidence type="ECO:0000313" key="3">
    <source>
        <dbReference type="Proteomes" id="UP001210231"/>
    </source>
</evidence>
<feature type="chain" id="PRO_5046586423" evidence="1">
    <location>
        <begin position="19"/>
        <end position="189"/>
    </location>
</feature>
<feature type="signal peptide" evidence="1">
    <location>
        <begin position="1"/>
        <end position="18"/>
    </location>
</feature>
<keyword evidence="1" id="KW-0732">Signal</keyword>
<keyword evidence="3" id="KW-1185">Reference proteome</keyword>
<protein>
    <submittedName>
        <fullName evidence="2">Uncharacterized protein</fullName>
    </submittedName>
</protein>
<reference evidence="2 3" key="1">
    <citation type="submission" date="2022-12" db="EMBL/GenBank/DDBJ databases">
        <title>Chitinophagaceae gen. sp. nov., a new member of the family Chitinophagaceae, isolated from soil in a chemical factory.</title>
        <authorList>
            <person name="Ke Z."/>
        </authorList>
    </citation>
    <scope>NUCLEOTIDE SEQUENCE [LARGE SCALE GENOMIC DNA]</scope>
    <source>
        <strain evidence="2 3">LY-5</strain>
    </source>
</reference>
<dbReference type="EMBL" id="JAQGEF010000007">
    <property type="protein sequence ID" value="MDA3614707.1"/>
    <property type="molecule type" value="Genomic_DNA"/>
</dbReference>
<evidence type="ECO:0000313" key="2">
    <source>
        <dbReference type="EMBL" id="MDA3614707.1"/>
    </source>
</evidence>
<dbReference type="Proteomes" id="UP001210231">
    <property type="component" value="Unassembled WGS sequence"/>
</dbReference>
<evidence type="ECO:0000256" key="1">
    <source>
        <dbReference type="SAM" id="SignalP"/>
    </source>
</evidence>
<name>A0ABT4UIP9_9BACT</name>